<proteinExistence type="predicted"/>
<organism evidence="1 2">
    <name type="scientific">Dermacentor silvarum</name>
    <name type="common">Tick</name>
    <dbReference type="NCBI Taxonomy" id="543639"/>
    <lineage>
        <taxon>Eukaryota</taxon>
        <taxon>Metazoa</taxon>
        <taxon>Ecdysozoa</taxon>
        <taxon>Arthropoda</taxon>
        <taxon>Chelicerata</taxon>
        <taxon>Arachnida</taxon>
        <taxon>Acari</taxon>
        <taxon>Parasitiformes</taxon>
        <taxon>Ixodida</taxon>
        <taxon>Ixodoidea</taxon>
        <taxon>Ixodidae</taxon>
        <taxon>Rhipicephalinae</taxon>
        <taxon>Dermacentor</taxon>
    </lineage>
</organism>
<dbReference type="Proteomes" id="UP000821865">
    <property type="component" value="Chromosome 10"/>
</dbReference>
<name>A0ACB8DMD9_DERSI</name>
<accession>A0ACB8DMD9</accession>
<reference evidence="1" key="1">
    <citation type="submission" date="2020-05" db="EMBL/GenBank/DDBJ databases">
        <title>Large-scale comparative analyses of tick genomes elucidate their genetic diversity and vector capacities.</title>
        <authorList>
            <person name="Jia N."/>
            <person name="Wang J."/>
            <person name="Shi W."/>
            <person name="Du L."/>
            <person name="Sun Y."/>
            <person name="Zhan W."/>
            <person name="Jiang J."/>
            <person name="Wang Q."/>
            <person name="Zhang B."/>
            <person name="Ji P."/>
            <person name="Sakyi L.B."/>
            <person name="Cui X."/>
            <person name="Yuan T."/>
            <person name="Jiang B."/>
            <person name="Yang W."/>
            <person name="Lam T.T.-Y."/>
            <person name="Chang Q."/>
            <person name="Ding S."/>
            <person name="Wang X."/>
            <person name="Zhu J."/>
            <person name="Ruan X."/>
            <person name="Zhao L."/>
            <person name="Wei J."/>
            <person name="Que T."/>
            <person name="Du C."/>
            <person name="Cheng J."/>
            <person name="Dai P."/>
            <person name="Han X."/>
            <person name="Huang E."/>
            <person name="Gao Y."/>
            <person name="Liu J."/>
            <person name="Shao H."/>
            <person name="Ye R."/>
            <person name="Li L."/>
            <person name="Wei W."/>
            <person name="Wang X."/>
            <person name="Wang C."/>
            <person name="Yang T."/>
            <person name="Huo Q."/>
            <person name="Li W."/>
            <person name="Guo W."/>
            <person name="Chen H."/>
            <person name="Zhou L."/>
            <person name="Ni X."/>
            <person name="Tian J."/>
            <person name="Zhou Y."/>
            <person name="Sheng Y."/>
            <person name="Liu T."/>
            <person name="Pan Y."/>
            <person name="Xia L."/>
            <person name="Li J."/>
            <person name="Zhao F."/>
            <person name="Cao W."/>
        </authorList>
    </citation>
    <scope>NUCLEOTIDE SEQUENCE</scope>
    <source>
        <strain evidence="1">Dsil-2018</strain>
    </source>
</reference>
<protein>
    <submittedName>
        <fullName evidence="1">Uncharacterized protein</fullName>
    </submittedName>
</protein>
<dbReference type="EMBL" id="CM023479">
    <property type="protein sequence ID" value="KAH7973523.1"/>
    <property type="molecule type" value="Genomic_DNA"/>
</dbReference>
<keyword evidence="2" id="KW-1185">Reference proteome</keyword>
<evidence type="ECO:0000313" key="2">
    <source>
        <dbReference type="Proteomes" id="UP000821865"/>
    </source>
</evidence>
<gene>
    <name evidence="1" type="ORF">HPB49_002094</name>
</gene>
<evidence type="ECO:0000313" key="1">
    <source>
        <dbReference type="EMBL" id="KAH7973523.1"/>
    </source>
</evidence>
<comment type="caution">
    <text evidence="1">The sequence shown here is derived from an EMBL/GenBank/DDBJ whole genome shotgun (WGS) entry which is preliminary data.</text>
</comment>
<sequence length="526" mass="57555">MPSDVSTQRVGATTHANGTSEGSSSASAYGGTMGGVGSMSVATSSGTTRAIDFSVSSSSTSPTASGSSSTRHGGSLTRLSSASSKADDHSNTAVPPSTLPGNRSSAGRTKSDANIGSMPVFSAQPETKSGAAEVIKALTKLPAPIQSQPPPPLICVFEERMNTTMEFPEDGMCDYVFYSASEPDNGMGLMGPFHDKFKHFLANAMTQEATEYGLGLDFNRIADHKQVLQRPDAFVILENIMKRGISHFGYLNTKVYGFGKQHLKATLMNLKVTAHQAVKEMKHLSPNVTMAVSVGLYGRWYKPSNGKTMVTSQRKKYSVQQECAHITEFQLGNIADVCKSQNYQKTYYDEAHHAMVAYNEDLERMFVYDDENALNAKLCTAKGFYHNLKYGVAAYNLEYADGTDVCGAGEYPRIRALRRITKSLANAFVSPHSVGDCTYNDHDTTKQVPRAARRQTPLICVFSDRLQPPMKHPKSGLCDYVYFDSMELKKDTTGLSGTLQKSFQYFLMLALENKMRAEYGIGFNYQ</sequence>